<evidence type="ECO:0000313" key="15">
    <source>
        <dbReference type="Proteomes" id="UP000219023"/>
    </source>
</evidence>
<feature type="domain" description="CBS" evidence="12">
    <location>
        <begin position="219"/>
        <end position="277"/>
    </location>
</feature>
<comment type="pathway">
    <text evidence="1">Bacterial outer membrane biogenesis; lipopolysaccharide biosynthesis.</text>
</comment>
<protein>
    <recommendedName>
        <fullName evidence="8">Arabinose 5-phosphate isomerase</fullName>
        <shortName evidence="8">API</shortName>
        <ecNumber evidence="8">5.3.1.13</ecNumber>
    </recommendedName>
</protein>
<feature type="site" description="Catalytically relevant" evidence="10">
    <location>
        <position position="68"/>
    </location>
</feature>
<keyword evidence="9" id="KW-0479">Metal-binding</keyword>
<dbReference type="InterPro" id="IPR046348">
    <property type="entry name" value="SIS_dom_sf"/>
</dbReference>
<dbReference type="GO" id="GO:0005975">
    <property type="term" value="P:carbohydrate metabolic process"/>
    <property type="evidence" value="ECO:0007669"/>
    <property type="project" value="InterPro"/>
</dbReference>
<dbReference type="GO" id="GO:1901135">
    <property type="term" value="P:carbohydrate derivative metabolic process"/>
    <property type="evidence" value="ECO:0007669"/>
    <property type="project" value="InterPro"/>
</dbReference>
<evidence type="ECO:0000313" key="14">
    <source>
        <dbReference type="EMBL" id="SOC55466.1"/>
    </source>
</evidence>
<dbReference type="PROSITE" id="PS51371">
    <property type="entry name" value="CBS"/>
    <property type="match status" value="2"/>
</dbReference>
<feature type="domain" description="CBS" evidence="12">
    <location>
        <begin position="286"/>
        <end position="338"/>
    </location>
</feature>
<comment type="catalytic activity">
    <reaction evidence="8">
        <text>D-arabinose 5-phosphate = D-ribulose 5-phosphate</text>
        <dbReference type="Rhea" id="RHEA:23104"/>
        <dbReference type="ChEBI" id="CHEBI:57693"/>
        <dbReference type="ChEBI" id="CHEBI:58121"/>
        <dbReference type="EC" id="5.3.1.13"/>
    </reaction>
</comment>
<evidence type="ECO:0000256" key="2">
    <source>
        <dbReference type="ARBA" id="ARBA00008165"/>
    </source>
</evidence>
<gene>
    <name evidence="14" type="ORF">SAMN05421509_105156</name>
</gene>
<dbReference type="GO" id="GO:0046872">
    <property type="term" value="F:metal ion binding"/>
    <property type="evidence" value="ECO:0007669"/>
    <property type="project" value="UniProtKB-KW"/>
</dbReference>
<evidence type="ECO:0000256" key="8">
    <source>
        <dbReference type="PIRNR" id="PIRNR004692"/>
    </source>
</evidence>
<feature type="domain" description="SIS" evidence="13">
    <location>
        <begin position="50"/>
        <end position="193"/>
    </location>
</feature>
<feature type="site" description="Catalytically relevant" evidence="10">
    <location>
        <position position="161"/>
    </location>
</feature>
<dbReference type="GO" id="GO:0019146">
    <property type="term" value="F:arabinose-5-phosphate isomerase activity"/>
    <property type="evidence" value="ECO:0007669"/>
    <property type="project" value="UniProtKB-EC"/>
</dbReference>
<dbReference type="Proteomes" id="UP000219023">
    <property type="component" value="Unassembled WGS sequence"/>
</dbReference>
<evidence type="ECO:0000256" key="9">
    <source>
        <dbReference type="PIRSR" id="PIRSR004692-2"/>
    </source>
</evidence>
<feature type="binding site" evidence="9">
    <location>
        <position position="91"/>
    </location>
    <ligand>
        <name>Zn(2+)</name>
        <dbReference type="ChEBI" id="CHEBI:29105"/>
    </ligand>
</feature>
<comment type="similarity">
    <text evidence="2 8">Belongs to the SIS family. GutQ/KpsF subfamily.</text>
</comment>
<dbReference type="Gene3D" id="3.40.50.10490">
    <property type="entry name" value="Glucose-6-phosphate isomerase like protein, domain 1"/>
    <property type="match status" value="1"/>
</dbReference>
<proteinExistence type="inferred from homology"/>
<dbReference type="Gene3D" id="3.10.580.10">
    <property type="entry name" value="CBS-domain"/>
    <property type="match status" value="1"/>
</dbReference>
<dbReference type="FunFam" id="3.40.50.10490:FF:000011">
    <property type="entry name" value="Arabinose 5-phosphate isomerase"/>
    <property type="match status" value="1"/>
</dbReference>
<evidence type="ECO:0000256" key="4">
    <source>
        <dbReference type="ARBA" id="ARBA00022737"/>
    </source>
</evidence>
<dbReference type="EMBL" id="OBQJ01000005">
    <property type="protein sequence ID" value="SOC55466.1"/>
    <property type="molecule type" value="Genomic_DNA"/>
</dbReference>
<dbReference type="InterPro" id="IPR046342">
    <property type="entry name" value="CBS_dom_sf"/>
</dbReference>
<comment type="pathway">
    <text evidence="7">Carbohydrate biosynthesis; 3-deoxy-D-manno-octulosonate biosynthesis; 3-deoxy-D-manno-octulosonate from D-ribulose 5-phosphate: step 1/3.</text>
</comment>
<keyword evidence="6 8" id="KW-0413">Isomerase</keyword>
<evidence type="ECO:0000259" key="12">
    <source>
        <dbReference type="PROSITE" id="PS51371"/>
    </source>
</evidence>
<dbReference type="EC" id="5.3.1.13" evidence="8"/>
<dbReference type="InterPro" id="IPR001347">
    <property type="entry name" value="SIS_dom"/>
</dbReference>
<dbReference type="CDD" id="cd05014">
    <property type="entry name" value="SIS_Kpsf"/>
    <property type="match status" value="1"/>
</dbReference>
<dbReference type="InterPro" id="IPR000644">
    <property type="entry name" value="CBS_dom"/>
</dbReference>
<keyword evidence="4" id="KW-0677">Repeat</keyword>
<sequence length="338" mass="36053">MSPRPRRATITTMNTVTDYDYRASARRTLTLESQAIAALVERLDEAFDHACRLLLACEGRVVVTGMGKSGHVARKIAATLASTGTPAFFVHPGEASHGDMGMITSRDVVLALSNSGETAEVTALLPLLKRMGAPLVSMTGRAGSTLSRHAEAHLDTAVAREACPLDLAPTTSTTAALAMGDALAVALLEARGFTAEDFALSHPGGSLGRRLLLKVEDLMHHGERLPCITLGSPLRDALLEITRQGLGFTCVIDDTGHLAGIYTDGDLRRTLDHHDDLRRLRVDDVMTHGGKTIRPELLAAEAVRIMEDNRITALAVVDDDGRPVGALHMHDLLASGVI</sequence>
<evidence type="ECO:0000259" key="13">
    <source>
        <dbReference type="PROSITE" id="PS51464"/>
    </source>
</evidence>
<dbReference type="InterPro" id="IPR004800">
    <property type="entry name" value="KdsD/KpsF-type"/>
</dbReference>
<evidence type="ECO:0000256" key="1">
    <source>
        <dbReference type="ARBA" id="ARBA00004756"/>
    </source>
</evidence>
<evidence type="ECO:0000256" key="11">
    <source>
        <dbReference type="PROSITE-ProRule" id="PRU00703"/>
    </source>
</evidence>
<dbReference type="AlphaFoldDB" id="A0A285VQF7"/>
<evidence type="ECO:0000256" key="6">
    <source>
        <dbReference type="ARBA" id="ARBA00023235"/>
    </source>
</evidence>
<dbReference type="InterPro" id="IPR035474">
    <property type="entry name" value="SIS_Kpsf"/>
</dbReference>
<evidence type="ECO:0000256" key="10">
    <source>
        <dbReference type="PIRSR" id="PIRSR004692-3"/>
    </source>
</evidence>
<dbReference type="PROSITE" id="PS51464">
    <property type="entry name" value="SIS"/>
    <property type="match status" value="1"/>
</dbReference>
<evidence type="ECO:0000256" key="7">
    <source>
        <dbReference type="ARBA" id="ARBA00060658"/>
    </source>
</evidence>
<reference evidence="14 15" key="1">
    <citation type="submission" date="2017-08" db="EMBL/GenBank/DDBJ databases">
        <authorList>
            <person name="de Groot N.N."/>
        </authorList>
    </citation>
    <scope>NUCLEOTIDE SEQUENCE [LARGE SCALE GENOMIC DNA]</scope>
    <source>
        <strain evidence="14 15">USBA 855</strain>
    </source>
</reference>
<dbReference type="Pfam" id="PF00571">
    <property type="entry name" value="CBS"/>
    <property type="match status" value="2"/>
</dbReference>
<comment type="subunit">
    <text evidence="3">Homotetramer.</text>
</comment>
<name>A0A285VQF7_9GAMM</name>
<evidence type="ECO:0000256" key="3">
    <source>
        <dbReference type="ARBA" id="ARBA00011881"/>
    </source>
</evidence>
<dbReference type="SUPFAM" id="SSF53697">
    <property type="entry name" value="SIS domain"/>
    <property type="match status" value="1"/>
</dbReference>
<dbReference type="SMART" id="SM00116">
    <property type="entry name" value="CBS"/>
    <property type="match status" value="2"/>
</dbReference>
<keyword evidence="5 11" id="KW-0129">CBS domain</keyword>
<dbReference type="InterPro" id="IPR050986">
    <property type="entry name" value="GutQ/KpsF_isomerases"/>
</dbReference>
<evidence type="ECO:0000256" key="5">
    <source>
        <dbReference type="ARBA" id="ARBA00023122"/>
    </source>
</evidence>
<dbReference type="PANTHER" id="PTHR42745">
    <property type="match status" value="1"/>
</dbReference>
<feature type="site" description="Catalytically relevant" evidence="10">
    <location>
        <position position="120"/>
    </location>
</feature>
<dbReference type="FunFam" id="3.10.580.10:FF:000007">
    <property type="entry name" value="Arabinose 5-phosphate isomerase"/>
    <property type="match status" value="1"/>
</dbReference>
<dbReference type="Pfam" id="PF01380">
    <property type="entry name" value="SIS"/>
    <property type="match status" value="1"/>
</dbReference>
<dbReference type="GO" id="GO:0097367">
    <property type="term" value="F:carbohydrate derivative binding"/>
    <property type="evidence" value="ECO:0007669"/>
    <property type="project" value="InterPro"/>
</dbReference>
<dbReference type="CDD" id="cd04604">
    <property type="entry name" value="CBS_pair_SIS_assoc"/>
    <property type="match status" value="1"/>
</dbReference>
<accession>A0A285VQF7</accession>
<dbReference type="PANTHER" id="PTHR42745:SF1">
    <property type="entry name" value="ARABINOSE 5-PHOSPHATE ISOMERASE KDSD"/>
    <property type="match status" value="1"/>
</dbReference>
<feature type="site" description="Catalytically relevant" evidence="10">
    <location>
        <position position="202"/>
    </location>
</feature>
<dbReference type="PIRSF" id="PIRSF004692">
    <property type="entry name" value="KdsD_KpsF"/>
    <property type="match status" value="1"/>
</dbReference>
<dbReference type="NCBIfam" id="TIGR00393">
    <property type="entry name" value="kpsF"/>
    <property type="match status" value="1"/>
</dbReference>
<keyword evidence="9" id="KW-0862">Zinc</keyword>
<organism evidence="14 15">
    <name type="scientific">Chromohalobacter canadensis</name>
    <dbReference type="NCBI Taxonomy" id="141389"/>
    <lineage>
        <taxon>Bacteria</taxon>
        <taxon>Pseudomonadati</taxon>
        <taxon>Pseudomonadota</taxon>
        <taxon>Gammaproteobacteria</taxon>
        <taxon>Oceanospirillales</taxon>
        <taxon>Halomonadaceae</taxon>
        <taxon>Chromohalobacter</taxon>
    </lineage>
</organism>